<dbReference type="Gene3D" id="3.40.50.150">
    <property type="entry name" value="Vaccinia Virus protein VP39"/>
    <property type="match status" value="1"/>
</dbReference>
<dbReference type="SUPFAM" id="SSF53335">
    <property type="entry name" value="S-adenosyl-L-methionine-dependent methyltransferases"/>
    <property type="match status" value="1"/>
</dbReference>
<protein>
    <submittedName>
        <fullName evidence="2">Class I SAM-dependent methyltransferase</fullName>
    </submittedName>
</protein>
<dbReference type="InterPro" id="IPR029063">
    <property type="entry name" value="SAM-dependent_MTases_sf"/>
</dbReference>
<sequence>MGIKRYIPWWGKIATKLLLSQLPNREKFLNDISIFSSEPTMEEPIYAYNTFKEHLNRAKPEKGFVSLELGPGTSLFSGMISWALGGSASYLVDVGDFALKDIQLYQAMEDFLKQKGLPTPDLQNAESLKSILESCSAHYLVSGLSSLQAIPDESVDFIWSQAVLEHIRKADFFDIMRELRRIIRNQGVCTHYVDFKDHLDCALNNLRFSESIWESDFMARAGFYTNRIRYSQMLDLFEKAGFEVEVLEVQRWDRLPTPRENLSKEFRNLSDEELCICDLFVLLKPA</sequence>
<comment type="caution">
    <text evidence="2">The sequence shown here is derived from an EMBL/GenBank/DDBJ whole genome shotgun (WGS) entry which is preliminary data.</text>
</comment>
<evidence type="ECO:0000259" key="1">
    <source>
        <dbReference type="Pfam" id="PF08241"/>
    </source>
</evidence>
<reference evidence="2" key="1">
    <citation type="submission" date="2021-05" db="EMBL/GenBank/DDBJ databases">
        <authorList>
            <person name="Pietrasiak N."/>
            <person name="Ward R."/>
            <person name="Stajich J.E."/>
            <person name="Kurbessoian T."/>
        </authorList>
    </citation>
    <scope>NUCLEOTIDE SEQUENCE</scope>
    <source>
        <strain evidence="2">CPER-KK1</strain>
    </source>
</reference>
<dbReference type="InterPro" id="IPR013216">
    <property type="entry name" value="Methyltransf_11"/>
</dbReference>
<name>A0A951U863_9CYAN</name>
<dbReference type="EMBL" id="JAHHIF010000003">
    <property type="protein sequence ID" value="MBW4543447.1"/>
    <property type="molecule type" value="Genomic_DNA"/>
</dbReference>
<dbReference type="Pfam" id="PF08241">
    <property type="entry name" value="Methyltransf_11"/>
    <property type="match status" value="1"/>
</dbReference>
<dbReference type="GO" id="GO:0032259">
    <property type="term" value="P:methylation"/>
    <property type="evidence" value="ECO:0007669"/>
    <property type="project" value="UniProtKB-KW"/>
</dbReference>
<reference evidence="2" key="2">
    <citation type="journal article" date="2022" name="Microbiol. Resour. Announc.">
        <title>Metagenome Sequencing to Explore Phylogenomics of Terrestrial Cyanobacteria.</title>
        <authorList>
            <person name="Ward R.D."/>
            <person name="Stajich J.E."/>
            <person name="Johansen J.R."/>
            <person name="Huntemann M."/>
            <person name="Clum A."/>
            <person name="Foster B."/>
            <person name="Foster B."/>
            <person name="Roux S."/>
            <person name="Palaniappan K."/>
            <person name="Varghese N."/>
            <person name="Mukherjee S."/>
            <person name="Reddy T.B.K."/>
            <person name="Daum C."/>
            <person name="Copeland A."/>
            <person name="Chen I.A."/>
            <person name="Ivanova N.N."/>
            <person name="Kyrpides N.C."/>
            <person name="Shapiro N."/>
            <person name="Eloe-Fadrosh E.A."/>
            <person name="Pietrasiak N."/>
        </authorList>
    </citation>
    <scope>NUCLEOTIDE SEQUENCE</scope>
    <source>
        <strain evidence="2">CPER-KK1</strain>
    </source>
</reference>
<keyword evidence="2" id="KW-0808">Transferase</keyword>
<dbReference type="Proteomes" id="UP000753908">
    <property type="component" value="Unassembled WGS sequence"/>
</dbReference>
<keyword evidence="2" id="KW-0489">Methyltransferase</keyword>
<evidence type="ECO:0000313" key="2">
    <source>
        <dbReference type="EMBL" id="MBW4543447.1"/>
    </source>
</evidence>
<proteinExistence type="predicted"/>
<feature type="domain" description="Methyltransferase type 11" evidence="1">
    <location>
        <begin position="137"/>
        <end position="189"/>
    </location>
</feature>
<organism evidence="2 3">
    <name type="scientific">Symplocastrum torsivum CPER-KK1</name>
    <dbReference type="NCBI Taxonomy" id="450513"/>
    <lineage>
        <taxon>Bacteria</taxon>
        <taxon>Bacillati</taxon>
        <taxon>Cyanobacteriota</taxon>
        <taxon>Cyanophyceae</taxon>
        <taxon>Oscillatoriophycideae</taxon>
        <taxon>Oscillatoriales</taxon>
        <taxon>Microcoleaceae</taxon>
        <taxon>Symplocastrum</taxon>
    </lineage>
</organism>
<dbReference type="GO" id="GO:0008757">
    <property type="term" value="F:S-adenosylmethionine-dependent methyltransferase activity"/>
    <property type="evidence" value="ECO:0007669"/>
    <property type="project" value="InterPro"/>
</dbReference>
<evidence type="ECO:0000313" key="3">
    <source>
        <dbReference type="Proteomes" id="UP000753908"/>
    </source>
</evidence>
<dbReference type="AlphaFoldDB" id="A0A951U863"/>
<accession>A0A951U863</accession>
<gene>
    <name evidence="2" type="ORF">KME25_03205</name>
</gene>